<dbReference type="OrthoDB" id="397378at2"/>
<dbReference type="Proteomes" id="UP000289497">
    <property type="component" value="Chromosome"/>
</dbReference>
<dbReference type="RefSeq" id="WP_036434639.1">
    <property type="nucleotide sequence ID" value="NZ_LR215039.1"/>
</dbReference>
<protein>
    <recommendedName>
        <fullName evidence="3">Cell division protein FtsA</fullName>
    </recommendedName>
</protein>
<sequence>MQKSVGIFHLSNKALSFQMLEQINGNYLFDAKQFKRVIMPSNVLDIENYLKDIHNTLTTLNNQHLSLNVIIDDSILESVQVKLIKTTLLSEDISKLDDASVALEQLITQQIAQFENEQSVTKIATAITYEYLLYKSNNQVKIYHEFPKGKKFTKIVAKTSFAYQPKTCNYKHILSLFQALPSDELNVMLSSQINSVNLKDNSQVNLSVQVNQQSSVLALVYNGAIINYKKLLVGTDNLIYKIAIDEHISFNQARNKVKYLTKIDTSTTIEDQNLSLSYSLLKFFESFIQEQMIDFVAQKYIAPEKLNTLSFSGELDWMNNYFEKMSFLPSKIGFSQMYKPLSNTLNPLEKTQEPLTFSVLNFLNTFVWKQTNTVNTISSHYDLQHTKKQRFLLLRELFANLKLV</sequence>
<name>A0A449B605_9BACT</name>
<evidence type="ECO:0000313" key="2">
    <source>
        <dbReference type="Proteomes" id="UP000289497"/>
    </source>
</evidence>
<evidence type="ECO:0000313" key="1">
    <source>
        <dbReference type="EMBL" id="VEU76040.1"/>
    </source>
</evidence>
<dbReference type="NCBIfam" id="NF045943">
    <property type="entry name" value="MAG3720_fam"/>
    <property type="match status" value="1"/>
</dbReference>
<reference evidence="1 2" key="1">
    <citation type="submission" date="2019-01" db="EMBL/GenBank/DDBJ databases">
        <authorList>
            <consortium name="Pathogen Informatics"/>
        </authorList>
    </citation>
    <scope>NUCLEOTIDE SEQUENCE [LARGE SCALE GENOMIC DNA]</scope>
    <source>
        <strain evidence="1 2">NCTC10179</strain>
    </source>
</reference>
<evidence type="ECO:0008006" key="3">
    <source>
        <dbReference type="Google" id="ProtNLM"/>
    </source>
</evidence>
<dbReference type="AlphaFoldDB" id="A0A449B605"/>
<gene>
    <name evidence="1" type="ORF">NCTC10179_00202</name>
</gene>
<organism evidence="1 2">
    <name type="scientific">Mycoplasmopsis columboralis</name>
    <dbReference type="NCBI Taxonomy" id="171282"/>
    <lineage>
        <taxon>Bacteria</taxon>
        <taxon>Bacillati</taxon>
        <taxon>Mycoplasmatota</taxon>
        <taxon>Mycoplasmoidales</taxon>
        <taxon>Metamycoplasmataceae</taxon>
        <taxon>Mycoplasmopsis</taxon>
    </lineage>
</organism>
<dbReference type="KEGG" id="mcou:NCTC10179_00202"/>
<keyword evidence="2" id="KW-1185">Reference proteome</keyword>
<dbReference type="EMBL" id="LR215039">
    <property type="protein sequence ID" value="VEU76040.1"/>
    <property type="molecule type" value="Genomic_DNA"/>
</dbReference>
<accession>A0A449B605</accession>
<proteinExistence type="predicted"/>